<feature type="non-terminal residue" evidence="1">
    <location>
        <position position="35"/>
    </location>
</feature>
<dbReference type="Gene3D" id="6.10.140.1420">
    <property type="match status" value="1"/>
</dbReference>
<dbReference type="EMBL" id="UOFJ01000702">
    <property type="protein sequence ID" value="VAW73241.1"/>
    <property type="molecule type" value="Genomic_DNA"/>
</dbReference>
<organism evidence="1">
    <name type="scientific">hydrothermal vent metagenome</name>
    <dbReference type="NCBI Taxonomy" id="652676"/>
    <lineage>
        <taxon>unclassified sequences</taxon>
        <taxon>metagenomes</taxon>
        <taxon>ecological metagenomes</taxon>
    </lineage>
</organism>
<evidence type="ECO:0000313" key="1">
    <source>
        <dbReference type="EMBL" id="VAW73241.1"/>
    </source>
</evidence>
<dbReference type="SUPFAM" id="SSF55124">
    <property type="entry name" value="Nitrite/Sulfite reductase N-terminal domain-like"/>
    <property type="match status" value="1"/>
</dbReference>
<name>A0A3B0Y0G5_9ZZZZ</name>
<dbReference type="GO" id="GO:0016491">
    <property type="term" value="F:oxidoreductase activity"/>
    <property type="evidence" value="ECO:0007669"/>
    <property type="project" value="UniProtKB-KW"/>
</dbReference>
<reference evidence="1" key="1">
    <citation type="submission" date="2018-06" db="EMBL/GenBank/DDBJ databases">
        <authorList>
            <person name="Zhirakovskaya E."/>
        </authorList>
    </citation>
    <scope>NUCLEOTIDE SEQUENCE</scope>
</reference>
<proteinExistence type="predicted"/>
<accession>A0A3B0Y0G5</accession>
<keyword evidence="1" id="KW-0560">Oxidoreductase</keyword>
<gene>
    <name evidence="1" type="ORF">MNBD_GAMMA10-2175</name>
</gene>
<dbReference type="AlphaFoldDB" id="A0A3B0Y0G5"/>
<dbReference type="EC" id="1.8.99.3" evidence="1"/>
<dbReference type="InterPro" id="IPR036136">
    <property type="entry name" value="Nit/Sulf_reduc_fer-like_dom_sf"/>
</dbReference>
<sequence>MAAKKIYETPMLDELEKGPWPSFITGIKALRDNHE</sequence>
<protein>
    <submittedName>
        <fullName evidence="1">Dissimilatory sulfite reductase, alpha subunit</fullName>
        <ecNumber evidence="1">1.8.99.3</ecNumber>
    </submittedName>
</protein>